<sequence length="92" mass="10537">MRSLLTPKLLQFLINQGYRYCLSKTTCIFGPDANVCIILTPVKYIPVLRRLPEKYDTYFKITEEPVQMADGIDETLIIVDLSTVKVEHSSEV</sequence>
<gene>
    <name evidence="2" type="ORF">HDF22_000183</name>
    <name evidence="1" type="ORF">HDF23_000328</name>
</gene>
<evidence type="ECO:0000313" key="4">
    <source>
        <dbReference type="Proteomes" id="UP000548326"/>
    </source>
</evidence>
<proteinExistence type="predicted"/>
<evidence type="ECO:0000313" key="2">
    <source>
        <dbReference type="EMBL" id="MBB6126082.1"/>
    </source>
</evidence>
<dbReference type="RefSeq" id="WP_076370001.1">
    <property type="nucleotide sequence ID" value="NZ_FTMG01000001.1"/>
</dbReference>
<organism evidence="2 4">
    <name type="scientific">Mucilaginibacter lappiensis</name>
    <dbReference type="NCBI Taxonomy" id="354630"/>
    <lineage>
        <taxon>Bacteria</taxon>
        <taxon>Pseudomonadati</taxon>
        <taxon>Bacteroidota</taxon>
        <taxon>Sphingobacteriia</taxon>
        <taxon>Sphingobacteriales</taxon>
        <taxon>Sphingobacteriaceae</taxon>
        <taxon>Mucilaginibacter</taxon>
    </lineage>
</organism>
<dbReference type="EMBL" id="JACHCB010000001">
    <property type="protein sequence ID" value="MBB6107598.1"/>
    <property type="molecule type" value="Genomic_DNA"/>
</dbReference>
<keyword evidence="3" id="KW-1185">Reference proteome</keyword>
<protein>
    <submittedName>
        <fullName evidence="2">Uncharacterized protein</fullName>
    </submittedName>
</protein>
<reference evidence="3 4" key="1">
    <citation type="submission" date="2020-08" db="EMBL/GenBank/DDBJ databases">
        <title>Genomic Encyclopedia of Type Strains, Phase IV (KMG-V): Genome sequencing to study the core and pangenomes of soil and plant-associated prokaryotes.</title>
        <authorList>
            <person name="Whitman W."/>
        </authorList>
    </citation>
    <scope>NUCLEOTIDE SEQUENCE [LARGE SCALE GENOMIC DNA]</scope>
    <source>
        <strain evidence="1 3">ANJLi2</strain>
        <strain evidence="2 4">MP601</strain>
    </source>
</reference>
<comment type="caution">
    <text evidence="2">The sequence shown here is derived from an EMBL/GenBank/DDBJ whole genome shotgun (WGS) entry which is preliminary data.</text>
</comment>
<dbReference type="EMBL" id="JACHCA010000001">
    <property type="protein sequence ID" value="MBB6126082.1"/>
    <property type="molecule type" value="Genomic_DNA"/>
</dbReference>
<dbReference type="STRING" id="354630.SAMN05421821_101482"/>
<accession>A0A1N6PG75</accession>
<dbReference type="AlphaFoldDB" id="A0A1N6PG75"/>
<dbReference type="Proteomes" id="UP000548326">
    <property type="component" value="Unassembled WGS sequence"/>
</dbReference>
<name>A0A1N6PG75_9SPHI</name>
<dbReference type="Proteomes" id="UP000541583">
    <property type="component" value="Unassembled WGS sequence"/>
</dbReference>
<evidence type="ECO:0000313" key="1">
    <source>
        <dbReference type="EMBL" id="MBB6107598.1"/>
    </source>
</evidence>
<evidence type="ECO:0000313" key="3">
    <source>
        <dbReference type="Proteomes" id="UP000541583"/>
    </source>
</evidence>
<dbReference type="OrthoDB" id="798992at2"/>